<feature type="transmembrane region" description="Helical" evidence="1">
    <location>
        <begin position="6"/>
        <end position="22"/>
    </location>
</feature>
<gene>
    <name evidence="2" type="ORF">KE626_23210</name>
</gene>
<evidence type="ECO:0000313" key="2">
    <source>
        <dbReference type="EMBL" id="MBS0030253.1"/>
    </source>
</evidence>
<proteinExistence type="predicted"/>
<evidence type="ECO:0000313" key="3">
    <source>
        <dbReference type="Proteomes" id="UP000676386"/>
    </source>
</evidence>
<evidence type="ECO:0000256" key="1">
    <source>
        <dbReference type="SAM" id="Phobius"/>
    </source>
</evidence>
<dbReference type="RefSeq" id="WP_211975389.1">
    <property type="nucleotide sequence ID" value="NZ_CBFHAM010000004.1"/>
</dbReference>
<dbReference type="Proteomes" id="UP000676386">
    <property type="component" value="Unassembled WGS sequence"/>
</dbReference>
<keyword evidence="1" id="KW-0812">Transmembrane</keyword>
<dbReference type="EMBL" id="JAGTXB010000013">
    <property type="protein sequence ID" value="MBS0030253.1"/>
    <property type="molecule type" value="Genomic_DNA"/>
</dbReference>
<accession>A0ABS5J599</accession>
<reference evidence="2 3" key="1">
    <citation type="submission" date="2021-04" db="EMBL/GenBank/DDBJ databases">
        <title>Chitinophaga sp. nov., isolated from the rhizosphere soil.</title>
        <authorList>
            <person name="He S."/>
        </authorList>
    </citation>
    <scope>NUCLEOTIDE SEQUENCE [LARGE SCALE GENOMIC DNA]</scope>
    <source>
        <strain evidence="2 3">2R12</strain>
    </source>
</reference>
<protein>
    <submittedName>
        <fullName evidence="2">DUF1573 domain-containing protein</fullName>
    </submittedName>
</protein>
<organism evidence="2 3">
    <name type="scientific">Chitinophaga hostae</name>
    <dbReference type="NCBI Taxonomy" id="2831022"/>
    <lineage>
        <taxon>Bacteria</taxon>
        <taxon>Pseudomonadati</taxon>
        <taxon>Bacteroidota</taxon>
        <taxon>Chitinophagia</taxon>
        <taxon>Chitinophagales</taxon>
        <taxon>Chitinophagaceae</taxon>
        <taxon>Chitinophaga</taxon>
    </lineage>
</organism>
<keyword evidence="3" id="KW-1185">Reference proteome</keyword>
<keyword evidence="1" id="KW-1133">Transmembrane helix</keyword>
<sequence length="139" mass="15440">MKDKILFAVSVIMLLASFGYFFHKKSVSEKLKAASFNPVIFFSKEYNLGTVKSDSLYPVNFNFKGDDRMQTSQTINFEPSCGCTLLTGNKSKLLKRNVADTLKVILNTQGKKGAFLVEIAVRDTSSNIIENLKIVGNAM</sequence>
<name>A0ABS5J599_9BACT</name>
<comment type="caution">
    <text evidence="2">The sequence shown here is derived from an EMBL/GenBank/DDBJ whole genome shotgun (WGS) entry which is preliminary data.</text>
</comment>
<dbReference type="InterPro" id="IPR011467">
    <property type="entry name" value="DUF1573"/>
</dbReference>
<keyword evidence="1" id="KW-0472">Membrane</keyword>
<dbReference type="Pfam" id="PF07610">
    <property type="entry name" value="DUF1573"/>
    <property type="match status" value="1"/>
</dbReference>